<dbReference type="Pfam" id="PF09995">
    <property type="entry name" value="MPAB_Lcp_cat"/>
    <property type="match status" value="1"/>
</dbReference>
<gene>
    <name evidence="2" type="ORF">BCV72DRAFT_293806</name>
</gene>
<dbReference type="EMBL" id="KV921954">
    <property type="protein sequence ID" value="ORE05056.1"/>
    <property type="molecule type" value="Genomic_DNA"/>
</dbReference>
<dbReference type="VEuPathDB" id="FungiDB:BCV72DRAFT_293806"/>
<proteinExistence type="predicted"/>
<dbReference type="InterPro" id="IPR018713">
    <property type="entry name" value="MPAB/Lcp_cat_dom"/>
</dbReference>
<reference evidence="2" key="1">
    <citation type="journal article" date="2016" name="Proc. Natl. Acad. Sci. U.S.A.">
        <title>Lipid metabolic changes in an early divergent fungus govern the establishment of a mutualistic symbiosis with endobacteria.</title>
        <authorList>
            <person name="Lastovetsky O.A."/>
            <person name="Gaspar M.L."/>
            <person name="Mondo S.J."/>
            <person name="LaButti K.M."/>
            <person name="Sandor L."/>
            <person name="Grigoriev I.V."/>
            <person name="Henry S.A."/>
            <person name="Pawlowska T.E."/>
        </authorList>
    </citation>
    <scope>NUCLEOTIDE SEQUENCE [LARGE SCALE GENOMIC DNA]</scope>
    <source>
        <strain evidence="2">ATCC 52814</strain>
    </source>
</reference>
<name>A0A1X0QZ98_RHIZD</name>
<dbReference type="GO" id="GO:0016491">
    <property type="term" value="F:oxidoreductase activity"/>
    <property type="evidence" value="ECO:0007669"/>
    <property type="project" value="InterPro"/>
</dbReference>
<sequence>MNYYFQPVFRLYSHLSNVRLVSTATILSALTYLIVVRRLRYKNLNLIRKRYPNPDQVLTDSAAAQFIYTITACKEFPYLFEKALELALFKTYTVPSISKLLVATKQFSQDAGRRAEDTALLLAEVVNAFGRIDAKLAVCPDISRSEIQRQWDRAKEAIDRINEIHGRYNISNGDYLYTLALFIVEPIKWINTYEWRKLDEREINAIFKVWYDVGVSMNIKDIPSNFKDMQSFYEHYAEENVRNASTNWAVAVPTLQYLLNSLPTCIANKLFKGVICLLPSVLHPRDAAALNLPAENKTCTRILEASLFTRAFFIRHCMLPRQRLVLRTSFDVNQEGKNVPGYFANGVYIYKKGYRISELGPSDHNRGASGRCPFS</sequence>
<dbReference type="InterPro" id="IPR046366">
    <property type="entry name" value="MPAB"/>
</dbReference>
<dbReference type="PANTHER" id="PTHR36124">
    <property type="match status" value="1"/>
</dbReference>
<dbReference type="PANTHER" id="PTHR36124:SF1">
    <property type="entry name" value="ER-BOUND OXYGENASE MPAB_MPAB'_RUBBER OXYGENASE CATALYTIC DOMAIN-CONTAINING PROTEIN"/>
    <property type="match status" value="1"/>
</dbReference>
<evidence type="ECO:0000259" key="1">
    <source>
        <dbReference type="Pfam" id="PF09995"/>
    </source>
</evidence>
<dbReference type="Proteomes" id="UP000242414">
    <property type="component" value="Unassembled WGS sequence"/>
</dbReference>
<evidence type="ECO:0000313" key="2">
    <source>
        <dbReference type="EMBL" id="ORE05056.1"/>
    </source>
</evidence>
<dbReference type="OrthoDB" id="545169at2759"/>
<dbReference type="AlphaFoldDB" id="A0A1X0QZ98"/>
<protein>
    <recommendedName>
        <fullName evidence="1">ER-bound oxygenase mpaB/mpaB'/Rubber oxygenase catalytic domain-containing protein</fullName>
    </recommendedName>
</protein>
<feature type="domain" description="ER-bound oxygenase mpaB/mpaB'/Rubber oxygenase catalytic" evidence="1">
    <location>
        <begin position="106"/>
        <end position="293"/>
    </location>
</feature>
<accession>A0A1X0QZ98</accession>
<organism evidence="2">
    <name type="scientific">Rhizopus microsporus var. microsporus</name>
    <dbReference type="NCBI Taxonomy" id="86635"/>
    <lineage>
        <taxon>Eukaryota</taxon>
        <taxon>Fungi</taxon>
        <taxon>Fungi incertae sedis</taxon>
        <taxon>Mucoromycota</taxon>
        <taxon>Mucoromycotina</taxon>
        <taxon>Mucoromycetes</taxon>
        <taxon>Mucorales</taxon>
        <taxon>Mucorineae</taxon>
        <taxon>Rhizopodaceae</taxon>
        <taxon>Rhizopus</taxon>
    </lineage>
</organism>